<evidence type="ECO:0000256" key="8">
    <source>
        <dbReference type="ARBA" id="ARBA00068106"/>
    </source>
</evidence>
<name>A0A7X1U4I3_9PSED</name>
<dbReference type="InterPro" id="IPR036111">
    <property type="entry name" value="Mal/L-sulfo/L-lacto_DH-like_sf"/>
</dbReference>
<dbReference type="SUPFAM" id="SSF89733">
    <property type="entry name" value="L-sulfolactate dehydrogenase-like"/>
    <property type="match status" value="1"/>
</dbReference>
<keyword evidence="3" id="KW-0521">NADP</keyword>
<dbReference type="Gene3D" id="1.10.1530.10">
    <property type="match status" value="1"/>
</dbReference>
<comment type="catalytic activity">
    <reaction evidence="5">
        <text>L-pipecolate + NADP(+) = Delta(1)-piperideine-2-carboxylate + NADPH + H(+)</text>
        <dbReference type="Rhea" id="RHEA:12524"/>
        <dbReference type="ChEBI" id="CHEBI:15378"/>
        <dbReference type="ChEBI" id="CHEBI:57783"/>
        <dbReference type="ChEBI" id="CHEBI:58349"/>
        <dbReference type="ChEBI" id="CHEBI:61185"/>
        <dbReference type="ChEBI" id="CHEBI:77631"/>
        <dbReference type="EC" id="1.5.1.21"/>
    </reaction>
</comment>
<protein>
    <recommendedName>
        <fullName evidence="8">Delta(1)-pyrroline-2-carboxylate/Delta(1)-piperideine-2-carboxylate reductase</fullName>
        <ecNumber evidence="7">1.5.1.21</ecNumber>
    </recommendedName>
</protein>
<comment type="subunit">
    <text evidence="2">Homodimer.</text>
</comment>
<dbReference type="RefSeq" id="WP_152897674.1">
    <property type="nucleotide sequence ID" value="NZ_WHUV01000002.1"/>
</dbReference>
<dbReference type="GO" id="GO:0042803">
    <property type="term" value="F:protein homodimerization activity"/>
    <property type="evidence" value="ECO:0007669"/>
    <property type="project" value="UniProtKB-ARBA"/>
</dbReference>
<accession>A0A7X1U4I3</accession>
<dbReference type="PANTHER" id="PTHR11091:SF0">
    <property type="entry name" value="MALATE DEHYDROGENASE"/>
    <property type="match status" value="1"/>
</dbReference>
<dbReference type="EMBL" id="WHUV01000002">
    <property type="protein sequence ID" value="MQA54060.1"/>
    <property type="molecule type" value="Genomic_DNA"/>
</dbReference>
<dbReference type="Gene3D" id="3.30.1370.60">
    <property type="entry name" value="Hypothetical oxidoreductase yiak, domain 2"/>
    <property type="match status" value="1"/>
</dbReference>
<dbReference type="FunFam" id="3.30.1370.60:FF:000002">
    <property type="entry name" value="Malate/L-lactate family dehydrogenase"/>
    <property type="match status" value="1"/>
</dbReference>
<evidence type="ECO:0000313" key="10">
    <source>
        <dbReference type="Proteomes" id="UP000486534"/>
    </source>
</evidence>
<dbReference type="GO" id="GO:0050241">
    <property type="term" value="F:pyrroline-2-carboxylate reductase activity"/>
    <property type="evidence" value="ECO:0007669"/>
    <property type="project" value="UniProtKB-ARBA"/>
</dbReference>
<dbReference type="InterPro" id="IPR003767">
    <property type="entry name" value="Malate/L-lactate_DH-like"/>
</dbReference>
<comment type="caution">
    <text evidence="9">The sequence shown here is derived from an EMBL/GenBank/DDBJ whole genome shotgun (WGS) entry which is preliminary data.</text>
</comment>
<evidence type="ECO:0000256" key="6">
    <source>
        <dbReference type="ARBA" id="ARBA00052446"/>
    </source>
</evidence>
<dbReference type="Pfam" id="PF02615">
    <property type="entry name" value="Ldh_2"/>
    <property type="match status" value="1"/>
</dbReference>
<keyword evidence="4" id="KW-0560">Oxidoreductase</keyword>
<comment type="catalytic activity">
    <reaction evidence="6">
        <text>L-proline + NADP(+) = 1-pyrroline-2-carboxylate + NADPH + H(+)</text>
        <dbReference type="Rhea" id="RHEA:20317"/>
        <dbReference type="ChEBI" id="CHEBI:15378"/>
        <dbReference type="ChEBI" id="CHEBI:39785"/>
        <dbReference type="ChEBI" id="CHEBI:57783"/>
        <dbReference type="ChEBI" id="CHEBI:58349"/>
        <dbReference type="ChEBI" id="CHEBI:60039"/>
        <dbReference type="EC" id="1.5.1.21"/>
    </reaction>
</comment>
<dbReference type="GO" id="GO:0047125">
    <property type="term" value="F:delta1-piperideine-2-carboxylate reductase activity"/>
    <property type="evidence" value="ECO:0007669"/>
    <property type="project" value="UniProtKB-EC"/>
</dbReference>
<dbReference type="Proteomes" id="UP000486534">
    <property type="component" value="Unassembled WGS sequence"/>
</dbReference>
<evidence type="ECO:0000256" key="3">
    <source>
        <dbReference type="ARBA" id="ARBA00022857"/>
    </source>
</evidence>
<comment type="similarity">
    <text evidence="1">Belongs to the LDH2/MDH2 oxidoreductase family.</text>
</comment>
<dbReference type="InterPro" id="IPR043144">
    <property type="entry name" value="Mal/L-sulf/L-lact_DH-like_ah"/>
</dbReference>
<sequence length="346" mass="36780">MSASSLVAEPPREYLSLPALVELLETILLRHGCSAEVARSLAENCAQAERDGAQSHGVFRIPGYLSTLDSGWVDGKAVPVVEDVAPAFVRVDAANGFAQPALAAGRELLVRKARHAGIALLAIRNSHHFAALWPDVEPFAEEGLVALSVVNSMTCVVPHGADRPLFGTNPIAFAAPQAQGHPIVFDLATSTIAHGDVQIAAAKGERLPPGIGVDSLGQPTQDPRAILEGGALLPFGGHKGSALSMMVELLCAGLTGGNFSFEFDWSRHPGAKTPRTGQLLIVIDPGKGAGQGFAERSQELVRQMHAVGLKRLPGDRRHWQRERSGEKGIAIACQQLEQLRELARKQ</sequence>
<organism evidence="9 10">
    <name type="scientific">Pseudomonas piscis</name>
    <dbReference type="NCBI Taxonomy" id="2614538"/>
    <lineage>
        <taxon>Bacteria</taxon>
        <taxon>Pseudomonadati</taxon>
        <taxon>Pseudomonadota</taxon>
        <taxon>Gammaproteobacteria</taxon>
        <taxon>Pseudomonadales</taxon>
        <taxon>Pseudomonadaceae</taxon>
        <taxon>Pseudomonas</taxon>
    </lineage>
</organism>
<evidence type="ECO:0000256" key="2">
    <source>
        <dbReference type="ARBA" id="ARBA00011738"/>
    </source>
</evidence>
<dbReference type="EC" id="1.5.1.21" evidence="7"/>
<gene>
    <name evidence="9" type="ORF">GDH07_12120</name>
</gene>
<dbReference type="PANTHER" id="PTHR11091">
    <property type="entry name" value="OXIDOREDUCTASE-RELATED"/>
    <property type="match status" value="1"/>
</dbReference>
<evidence type="ECO:0000313" key="9">
    <source>
        <dbReference type="EMBL" id="MQA54060.1"/>
    </source>
</evidence>
<evidence type="ECO:0000256" key="5">
    <source>
        <dbReference type="ARBA" id="ARBA00050122"/>
    </source>
</evidence>
<dbReference type="InterPro" id="IPR043143">
    <property type="entry name" value="Mal/L-sulf/L-lact_DH-like_NADP"/>
</dbReference>
<reference evidence="9 10" key="1">
    <citation type="submission" date="2019-10" db="EMBL/GenBank/DDBJ databases">
        <title>Pseudomonas dajingensis sp. nov., isolated from the profound head ulcers of farmed Murray cod (Maccullochella peelii peelii).</title>
        <authorList>
            <person name="Liu Y."/>
        </authorList>
    </citation>
    <scope>NUCLEOTIDE SEQUENCE [LARGE SCALE GENOMIC DNA]</scope>
    <source>
        <strain evidence="9 10">MC042</strain>
    </source>
</reference>
<evidence type="ECO:0000256" key="1">
    <source>
        <dbReference type="ARBA" id="ARBA00006056"/>
    </source>
</evidence>
<dbReference type="AlphaFoldDB" id="A0A7X1U4I3"/>
<dbReference type="GO" id="GO:0006560">
    <property type="term" value="P:proline metabolic process"/>
    <property type="evidence" value="ECO:0007669"/>
    <property type="project" value="UniProtKB-ARBA"/>
</dbReference>
<evidence type="ECO:0000256" key="4">
    <source>
        <dbReference type="ARBA" id="ARBA00023002"/>
    </source>
</evidence>
<proteinExistence type="inferred from homology"/>
<evidence type="ECO:0000256" key="7">
    <source>
        <dbReference type="ARBA" id="ARBA00066966"/>
    </source>
</evidence>